<dbReference type="PANTHER" id="PTHR30381">
    <property type="entry name" value="FLAGELLAR P-RING PERIPLASMIC PROTEIN FLGI"/>
    <property type="match status" value="1"/>
</dbReference>
<reference evidence="9 10" key="1">
    <citation type="journal article" date="2012" name="J. Bacteriol.">
        <title>Draft Genome Sequence of Mesorhizobium alhagi CCNWXJ12-2T, a Novel Salt-Resistant Species Isolated from the Desert of Northwestern China.</title>
        <authorList>
            <person name="Zhou M."/>
            <person name="Chen W."/>
            <person name="Chen H."/>
            <person name="Wei G."/>
        </authorList>
    </citation>
    <scope>NUCLEOTIDE SEQUENCE [LARGE SCALE GENOMIC DNA]</scope>
    <source>
        <strain evidence="9 10">CCNWXJ12-2</strain>
    </source>
</reference>
<dbReference type="OrthoDB" id="9786431at2"/>
<gene>
    <name evidence="8" type="primary">flgI</name>
    <name evidence="9" type="ORF">MAXJ12_09191</name>
</gene>
<dbReference type="GO" id="GO:0009428">
    <property type="term" value="C:bacterial-type flagellum basal body, distal rod, P ring"/>
    <property type="evidence" value="ECO:0007669"/>
    <property type="project" value="InterPro"/>
</dbReference>
<comment type="subcellular location">
    <subcellularLocation>
        <location evidence="2 8">Bacterial flagellum basal body</location>
    </subcellularLocation>
</comment>
<dbReference type="HAMAP" id="MF_00416">
    <property type="entry name" value="FlgI"/>
    <property type="match status" value="1"/>
</dbReference>
<evidence type="ECO:0000256" key="2">
    <source>
        <dbReference type="ARBA" id="ARBA00004117"/>
    </source>
</evidence>
<evidence type="ECO:0000256" key="3">
    <source>
        <dbReference type="ARBA" id="ARBA00019515"/>
    </source>
</evidence>
<evidence type="ECO:0000256" key="1">
    <source>
        <dbReference type="ARBA" id="ARBA00002591"/>
    </source>
</evidence>
<name>H0HNW3_9HYPH</name>
<dbReference type="AlphaFoldDB" id="H0HNW3"/>
<evidence type="ECO:0000313" key="9">
    <source>
        <dbReference type="EMBL" id="EHK57551.1"/>
    </source>
</evidence>
<dbReference type="Pfam" id="PF02119">
    <property type="entry name" value="FlgI"/>
    <property type="match status" value="1"/>
</dbReference>
<evidence type="ECO:0000256" key="4">
    <source>
        <dbReference type="ARBA" id="ARBA00022729"/>
    </source>
</evidence>
<comment type="similarity">
    <text evidence="8">Belongs to the FlgI family.</text>
</comment>
<dbReference type="PANTHER" id="PTHR30381:SF0">
    <property type="entry name" value="FLAGELLAR P-RING PROTEIN"/>
    <property type="match status" value="1"/>
</dbReference>
<keyword evidence="5" id="KW-0574">Periplasm</keyword>
<protein>
    <recommendedName>
        <fullName evidence="3 8">Flagellar P-ring protein</fullName>
    </recommendedName>
    <alternativeName>
        <fullName evidence="7 8">Basal body P-ring protein</fullName>
    </alternativeName>
</protein>
<comment type="function">
    <text evidence="1 8">Assembles around the rod to form the L-ring and probably protects the motor/basal body from shearing forces during rotation.</text>
</comment>
<dbReference type="GO" id="GO:0030288">
    <property type="term" value="C:outer membrane-bounded periplasmic space"/>
    <property type="evidence" value="ECO:0007669"/>
    <property type="project" value="InterPro"/>
</dbReference>
<evidence type="ECO:0000313" key="10">
    <source>
        <dbReference type="Proteomes" id="UP000003250"/>
    </source>
</evidence>
<keyword evidence="9" id="KW-0966">Cell projection</keyword>
<comment type="subunit">
    <text evidence="8">The basal body constitutes a major portion of the flagellar organelle and consists of four rings (L,P,S, and M) mounted on a central rod.</text>
</comment>
<dbReference type="NCBIfam" id="NF003676">
    <property type="entry name" value="PRK05303.1"/>
    <property type="match status" value="1"/>
</dbReference>
<accession>H0HNW3</accession>
<proteinExistence type="inferred from homology"/>
<keyword evidence="4" id="KW-0732">Signal</keyword>
<dbReference type="GO" id="GO:0005198">
    <property type="term" value="F:structural molecule activity"/>
    <property type="evidence" value="ECO:0007669"/>
    <property type="project" value="InterPro"/>
</dbReference>
<evidence type="ECO:0000256" key="6">
    <source>
        <dbReference type="ARBA" id="ARBA00023143"/>
    </source>
</evidence>
<evidence type="ECO:0000256" key="5">
    <source>
        <dbReference type="ARBA" id="ARBA00022764"/>
    </source>
</evidence>
<keyword evidence="9" id="KW-0282">Flagellum</keyword>
<dbReference type="RefSeq" id="WP_008835475.1">
    <property type="nucleotide sequence ID" value="NZ_AHAM01000062.1"/>
</dbReference>
<organism evidence="9 10">
    <name type="scientific">Mesorhizobium alhagi CCNWXJ12-2</name>
    <dbReference type="NCBI Taxonomy" id="1107882"/>
    <lineage>
        <taxon>Bacteria</taxon>
        <taxon>Pseudomonadati</taxon>
        <taxon>Pseudomonadota</taxon>
        <taxon>Alphaproteobacteria</taxon>
        <taxon>Hyphomicrobiales</taxon>
        <taxon>Phyllobacteriaceae</taxon>
        <taxon>Allomesorhizobium</taxon>
    </lineage>
</organism>
<dbReference type="PATRIC" id="fig|1107882.3.peg.1803"/>
<dbReference type="PRINTS" id="PR01010">
    <property type="entry name" value="FLGPRINGFLGI"/>
</dbReference>
<evidence type="ECO:0000256" key="7">
    <source>
        <dbReference type="ARBA" id="ARBA00032344"/>
    </source>
</evidence>
<dbReference type="EMBL" id="AHAM01000062">
    <property type="protein sequence ID" value="EHK57551.1"/>
    <property type="molecule type" value="Genomic_DNA"/>
</dbReference>
<keyword evidence="9" id="KW-0969">Cilium</keyword>
<keyword evidence="6 8" id="KW-0975">Bacterial flagellum</keyword>
<evidence type="ECO:0000256" key="8">
    <source>
        <dbReference type="HAMAP-Rule" id="MF_00416"/>
    </source>
</evidence>
<dbReference type="Proteomes" id="UP000003250">
    <property type="component" value="Unassembled WGS sequence"/>
</dbReference>
<dbReference type="InterPro" id="IPR001782">
    <property type="entry name" value="Flag_FlgI"/>
</dbReference>
<keyword evidence="10" id="KW-1185">Reference proteome</keyword>
<dbReference type="GO" id="GO:0071973">
    <property type="term" value="P:bacterial-type flagellum-dependent cell motility"/>
    <property type="evidence" value="ECO:0007669"/>
    <property type="project" value="InterPro"/>
</dbReference>
<sequence>MIRRLLILIVATAFGVQAVLADGLIRKDGGAGAIGVGHYEQRDLYPGQNLVPSRIKDIAQLQSARDNQLVGYGLVIGLQGSGDSLRNSPFTEQSIRAMLENLGIASEGGRARAKNVAAVIVTANLPPFVQSGARIDVSVSSLGDAVSLGGGVLVMTPLKAADGEIYAVAQGPVFISGFNAQGDAEKITQGVPTSGRVPNGAIIERQVEAEFGDVGTLTLQLRNADFSTAVRVTDAINDYALERFGKRVAREQDSRTVIIQKPQKISAARFYAELENLIVESDMPARVVVDERTGTIVIGNEVRISRVAISHGTLTVRITEMPRVVQPEPFSRGRTEVEPFTAIDLDQPDGRVAIIDGPNLETLVSGLNRLGVKPDGIIAILQGIKSAGALQAELVLQ</sequence>